<proteinExistence type="predicted"/>
<name>A0ABM6E4U1_9BURK</name>
<dbReference type="EMBL" id="CP017420">
    <property type="protein sequence ID" value="AOV02423.1"/>
    <property type="molecule type" value="Genomic_DNA"/>
</dbReference>
<keyword evidence="1" id="KW-0812">Transmembrane</keyword>
<keyword evidence="3" id="KW-1185">Reference proteome</keyword>
<evidence type="ECO:0000313" key="2">
    <source>
        <dbReference type="EMBL" id="AOV02423.1"/>
    </source>
</evidence>
<dbReference type="RefSeq" id="WP_046239056.1">
    <property type="nucleotide sequence ID" value="NZ_CBCSDN010000083.1"/>
</dbReference>
<keyword evidence="1" id="KW-0472">Membrane</keyword>
<organism evidence="2 3">
    <name type="scientific">Delftia tsuruhatensis</name>
    <dbReference type="NCBI Taxonomy" id="180282"/>
    <lineage>
        <taxon>Bacteria</taxon>
        <taxon>Pseudomonadati</taxon>
        <taxon>Pseudomonadota</taxon>
        <taxon>Betaproteobacteria</taxon>
        <taxon>Burkholderiales</taxon>
        <taxon>Comamonadaceae</taxon>
        <taxon>Delftia</taxon>
    </lineage>
</organism>
<keyword evidence="1" id="KW-1133">Transmembrane helix</keyword>
<reference evidence="2 3" key="1">
    <citation type="submission" date="2016-09" db="EMBL/GenBank/DDBJ databases">
        <title>Complete genome sequence of Deltia acidovorans CM13 isolated from murine proximal colonic tissue.</title>
        <authorList>
            <person name="Saffarian A."/>
        </authorList>
    </citation>
    <scope>NUCLEOTIDE SEQUENCE [LARGE SCALE GENOMIC DNA]</scope>
    <source>
        <strain evidence="2 3">CM13</strain>
    </source>
</reference>
<protein>
    <submittedName>
        <fullName evidence="2">Uncharacterized protein</fullName>
    </submittedName>
</protein>
<evidence type="ECO:0000313" key="3">
    <source>
        <dbReference type="Proteomes" id="UP000095607"/>
    </source>
</evidence>
<evidence type="ECO:0000256" key="1">
    <source>
        <dbReference type="SAM" id="Phobius"/>
    </source>
</evidence>
<feature type="transmembrane region" description="Helical" evidence="1">
    <location>
        <begin position="12"/>
        <end position="30"/>
    </location>
</feature>
<sequence length="64" mass="6779">MFKQKGFTGSELFIVGWLVLLVLGLGGWIANIVKIINTGFDVFTGLLIARCIGVFIAPLGAVLG</sequence>
<gene>
    <name evidence="2" type="ORF">BI380_14280</name>
</gene>
<feature type="transmembrane region" description="Helical" evidence="1">
    <location>
        <begin position="42"/>
        <end position="63"/>
    </location>
</feature>
<dbReference type="Proteomes" id="UP000095607">
    <property type="component" value="Chromosome"/>
</dbReference>
<accession>A0ABM6E4U1</accession>